<dbReference type="Gene3D" id="3.40.50.300">
    <property type="entry name" value="P-loop containing nucleotide triphosphate hydrolases"/>
    <property type="match status" value="1"/>
</dbReference>
<dbReference type="OrthoDB" id="6147736at2759"/>
<keyword evidence="3" id="KW-0378">Hydrolase</keyword>
<dbReference type="AlphaFoldDB" id="A0A8S3UGJ0"/>
<keyword evidence="7" id="KW-1185">Reference proteome</keyword>
<dbReference type="InterPro" id="IPR007743">
    <property type="entry name" value="Immunity-related_GTPase-like"/>
</dbReference>
<comment type="similarity">
    <text evidence="1">Belongs to the TRAFAC class dynamin-like GTPase superfamily. IRG family.</text>
</comment>
<dbReference type="InterPro" id="IPR030385">
    <property type="entry name" value="G_IRG_dom"/>
</dbReference>
<evidence type="ECO:0000259" key="5">
    <source>
        <dbReference type="PROSITE" id="PS51716"/>
    </source>
</evidence>
<dbReference type="InterPro" id="IPR051515">
    <property type="entry name" value="IRG"/>
</dbReference>
<dbReference type="Proteomes" id="UP000683360">
    <property type="component" value="Unassembled WGS sequence"/>
</dbReference>
<dbReference type="GO" id="GO:0005525">
    <property type="term" value="F:GTP binding"/>
    <property type="evidence" value="ECO:0007669"/>
    <property type="project" value="UniProtKB-KW"/>
</dbReference>
<reference evidence="6" key="1">
    <citation type="submission" date="2021-03" db="EMBL/GenBank/DDBJ databases">
        <authorList>
            <person name="Bekaert M."/>
        </authorList>
    </citation>
    <scope>NUCLEOTIDE SEQUENCE</scope>
</reference>
<evidence type="ECO:0000256" key="2">
    <source>
        <dbReference type="ARBA" id="ARBA00022741"/>
    </source>
</evidence>
<dbReference type="GO" id="GO:0016020">
    <property type="term" value="C:membrane"/>
    <property type="evidence" value="ECO:0007669"/>
    <property type="project" value="InterPro"/>
</dbReference>
<evidence type="ECO:0000313" key="6">
    <source>
        <dbReference type="EMBL" id="CAG2241554.1"/>
    </source>
</evidence>
<dbReference type="PROSITE" id="PS51716">
    <property type="entry name" value="G_IRG"/>
    <property type="match status" value="1"/>
</dbReference>
<dbReference type="SUPFAM" id="SSF52540">
    <property type="entry name" value="P-loop containing nucleoside triphosphate hydrolases"/>
    <property type="match status" value="1"/>
</dbReference>
<proteinExistence type="inferred from homology"/>
<name>A0A8S3UGJ0_MYTED</name>
<comment type="caution">
    <text evidence="6">The sequence shown here is derived from an EMBL/GenBank/DDBJ whole genome shotgun (WGS) entry which is preliminary data.</text>
</comment>
<evidence type="ECO:0000313" key="7">
    <source>
        <dbReference type="Proteomes" id="UP000683360"/>
    </source>
</evidence>
<gene>
    <name evidence="6" type="ORF">MEDL_53794</name>
</gene>
<sequence length="191" mass="21733">MGQAESQEVKEDVLCETLSEVTVQKGQAGVQKYLQEHIYLWKEQTVSFAVTGRSATGKSTFINKLNDVKPGDPGFAKSGSGNTTTEPTAYQNPQNKKIVFNDLPGVGTLEFPKETYVSRMKLSQYDYFFIFLIKFLVRSKIDDDLRNAEDDGKREEEVIPEIRKKIRDQISQYPYLKNSDAVFLISSKRKT</sequence>
<organism evidence="6 7">
    <name type="scientific">Mytilus edulis</name>
    <name type="common">Blue mussel</name>
    <dbReference type="NCBI Taxonomy" id="6550"/>
    <lineage>
        <taxon>Eukaryota</taxon>
        <taxon>Metazoa</taxon>
        <taxon>Spiralia</taxon>
        <taxon>Lophotrochozoa</taxon>
        <taxon>Mollusca</taxon>
        <taxon>Bivalvia</taxon>
        <taxon>Autobranchia</taxon>
        <taxon>Pteriomorphia</taxon>
        <taxon>Mytilida</taxon>
        <taxon>Mytiloidea</taxon>
        <taxon>Mytilidae</taxon>
        <taxon>Mytilinae</taxon>
        <taxon>Mytilus</taxon>
    </lineage>
</organism>
<keyword evidence="2" id="KW-0547">Nucleotide-binding</keyword>
<dbReference type="Pfam" id="PF05049">
    <property type="entry name" value="IIGP"/>
    <property type="match status" value="1"/>
</dbReference>
<dbReference type="GO" id="GO:0003924">
    <property type="term" value="F:GTPase activity"/>
    <property type="evidence" value="ECO:0007669"/>
    <property type="project" value="TreeGrafter"/>
</dbReference>
<evidence type="ECO:0000256" key="3">
    <source>
        <dbReference type="ARBA" id="ARBA00022801"/>
    </source>
</evidence>
<accession>A0A8S3UGJ0</accession>
<protein>
    <recommendedName>
        <fullName evidence="5">IRG-type G domain-containing protein</fullName>
    </recommendedName>
</protein>
<dbReference type="PANTHER" id="PTHR32341:SF17">
    <property type="entry name" value="IRG-TYPE G DOMAIN-CONTAINING PROTEIN"/>
    <property type="match status" value="1"/>
</dbReference>
<feature type="domain" description="IRG-type G" evidence="5">
    <location>
        <begin position="44"/>
        <end position="191"/>
    </location>
</feature>
<dbReference type="InterPro" id="IPR027417">
    <property type="entry name" value="P-loop_NTPase"/>
</dbReference>
<keyword evidence="4" id="KW-0342">GTP-binding</keyword>
<dbReference type="EMBL" id="CAJPWZ010002590">
    <property type="protein sequence ID" value="CAG2241554.1"/>
    <property type="molecule type" value="Genomic_DNA"/>
</dbReference>
<evidence type="ECO:0000256" key="1">
    <source>
        <dbReference type="ARBA" id="ARBA00005429"/>
    </source>
</evidence>
<evidence type="ECO:0000256" key="4">
    <source>
        <dbReference type="ARBA" id="ARBA00023134"/>
    </source>
</evidence>
<dbReference type="PANTHER" id="PTHR32341">
    <property type="entry name" value="INTERFERON-INDUCIBLE GTPASE"/>
    <property type="match status" value="1"/>
</dbReference>